<evidence type="ECO:0000313" key="2">
    <source>
        <dbReference type="Proteomes" id="UP000735302"/>
    </source>
</evidence>
<sequence>MKELEEIYFGGKFIQEIECNNYFTHEDRMAIKARCTALLDKAILHMGKRITPVEDIFSRLSLLSPKTVLNQMENVPENPTCMDLQECAKGLEAAKKIDSLSDSDKKNFCKILHKKLECMEKATKKCMEMTLSEETKKSLRSGVLKGKEFYKKNCLEGDGVGATEFSWLLLAAGLLTTWQLQQQL</sequence>
<name>A0AAV3YMM9_9GAST</name>
<reference evidence="1 2" key="1">
    <citation type="journal article" date="2021" name="Elife">
        <title>Chloroplast acquisition without the gene transfer in kleptoplastic sea slugs, Plakobranchus ocellatus.</title>
        <authorList>
            <person name="Maeda T."/>
            <person name="Takahashi S."/>
            <person name="Yoshida T."/>
            <person name="Shimamura S."/>
            <person name="Takaki Y."/>
            <person name="Nagai Y."/>
            <person name="Toyoda A."/>
            <person name="Suzuki Y."/>
            <person name="Arimoto A."/>
            <person name="Ishii H."/>
            <person name="Satoh N."/>
            <person name="Nishiyama T."/>
            <person name="Hasebe M."/>
            <person name="Maruyama T."/>
            <person name="Minagawa J."/>
            <person name="Obokata J."/>
            <person name="Shigenobu S."/>
        </authorList>
    </citation>
    <scope>NUCLEOTIDE SEQUENCE [LARGE SCALE GENOMIC DNA]</scope>
</reference>
<comment type="caution">
    <text evidence="1">The sequence shown here is derived from an EMBL/GenBank/DDBJ whole genome shotgun (WGS) entry which is preliminary data.</text>
</comment>
<organism evidence="1 2">
    <name type="scientific">Plakobranchus ocellatus</name>
    <dbReference type="NCBI Taxonomy" id="259542"/>
    <lineage>
        <taxon>Eukaryota</taxon>
        <taxon>Metazoa</taxon>
        <taxon>Spiralia</taxon>
        <taxon>Lophotrochozoa</taxon>
        <taxon>Mollusca</taxon>
        <taxon>Gastropoda</taxon>
        <taxon>Heterobranchia</taxon>
        <taxon>Euthyneura</taxon>
        <taxon>Panpulmonata</taxon>
        <taxon>Sacoglossa</taxon>
        <taxon>Placobranchoidea</taxon>
        <taxon>Plakobranchidae</taxon>
        <taxon>Plakobranchus</taxon>
    </lineage>
</organism>
<protein>
    <submittedName>
        <fullName evidence="1">Uncharacterized protein</fullName>
    </submittedName>
</protein>
<dbReference type="AlphaFoldDB" id="A0AAV3YMM9"/>
<gene>
    <name evidence="1" type="ORF">PoB_000986400</name>
</gene>
<evidence type="ECO:0000313" key="1">
    <source>
        <dbReference type="EMBL" id="GFN83358.1"/>
    </source>
</evidence>
<dbReference type="EMBL" id="BLXT01001169">
    <property type="protein sequence ID" value="GFN83358.1"/>
    <property type="molecule type" value="Genomic_DNA"/>
</dbReference>
<accession>A0AAV3YMM9</accession>
<dbReference type="Proteomes" id="UP000735302">
    <property type="component" value="Unassembled WGS sequence"/>
</dbReference>
<keyword evidence="2" id="KW-1185">Reference proteome</keyword>
<proteinExistence type="predicted"/>